<organism evidence="3">
    <name type="scientific">Emiliania huxleyi</name>
    <name type="common">Coccolithophore</name>
    <name type="synonym">Pontosphaera huxleyi</name>
    <dbReference type="NCBI Taxonomy" id="2903"/>
    <lineage>
        <taxon>Eukaryota</taxon>
        <taxon>Haptista</taxon>
        <taxon>Haptophyta</taxon>
        <taxon>Prymnesiophyceae</taxon>
        <taxon>Isochrysidales</taxon>
        <taxon>Noelaerhabdaceae</taxon>
        <taxon>Emiliania</taxon>
    </lineage>
</organism>
<keyword evidence="2" id="KW-0812">Transmembrane</keyword>
<evidence type="ECO:0000256" key="2">
    <source>
        <dbReference type="SAM" id="Phobius"/>
    </source>
</evidence>
<dbReference type="AlphaFoldDB" id="A0A7S3TFE7"/>
<name>A0A7S3TFE7_EMIHU</name>
<keyword evidence="2" id="KW-1133">Transmembrane helix</keyword>
<dbReference type="PANTHER" id="PTHR40849:SF2">
    <property type="entry name" value="RGS DOMAIN-CONTAINING PROTEIN"/>
    <property type="match status" value="1"/>
</dbReference>
<dbReference type="EMBL" id="HBIR01048100">
    <property type="protein sequence ID" value="CAE0582794.1"/>
    <property type="molecule type" value="Transcribed_RNA"/>
</dbReference>
<protein>
    <submittedName>
        <fullName evidence="3">Uncharacterized protein</fullName>
    </submittedName>
</protein>
<proteinExistence type="predicted"/>
<reference evidence="3" key="1">
    <citation type="submission" date="2021-01" db="EMBL/GenBank/DDBJ databases">
        <authorList>
            <person name="Corre E."/>
            <person name="Pelletier E."/>
            <person name="Niang G."/>
            <person name="Scheremetjew M."/>
            <person name="Finn R."/>
            <person name="Kale V."/>
            <person name="Holt S."/>
            <person name="Cochrane G."/>
            <person name="Meng A."/>
            <person name="Brown T."/>
            <person name="Cohen L."/>
        </authorList>
    </citation>
    <scope>NUCLEOTIDE SEQUENCE</scope>
    <source>
        <strain evidence="3">379</strain>
    </source>
</reference>
<accession>A0A7S3TFE7</accession>
<evidence type="ECO:0000256" key="1">
    <source>
        <dbReference type="SAM" id="MobiDB-lite"/>
    </source>
</evidence>
<evidence type="ECO:0000313" key="3">
    <source>
        <dbReference type="EMBL" id="CAE0582794.1"/>
    </source>
</evidence>
<feature type="region of interest" description="Disordered" evidence="1">
    <location>
        <begin position="1"/>
        <end position="34"/>
    </location>
</feature>
<feature type="transmembrane region" description="Helical" evidence="2">
    <location>
        <begin position="189"/>
        <end position="210"/>
    </location>
</feature>
<dbReference type="PANTHER" id="PTHR40849">
    <property type="entry name" value="C2 CALCIUM-DEPENDENT MEMBRANE TARGETING"/>
    <property type="match status" value="1"/>
</dbReference>
<sequence>MARQRAGSCPSPRAGASYGSDTEPDLASVGASSVGSSVRAASPRAFLSRTLGAPVRGLQSVRARAVTKFDQTHDEILDGQVSRIIATAGGVAKESAKAAYMPPRVAGFVDGVMTRMWEEVGEELKSGIMASYGRTDKKHRELRLSQWAKAPPLQLDNIPAWVRAKVLYATQPADATIWKVTQDPVNASILAIKLLPIFGVNVLIFAYLFANIDRKDEYQLVQFILSFKGFQFITALSLAVKGALKFYYCLNQGAIDPTGGDQFDIARCSLVTPGGYSAYIYSLELLRCALLFTAAHLLASGKAYGGLGEIRALEQVRLDMADGSLDGDVDRKKMLPHKKTRLGSV</sequence>
<gene>
    <name evidence="3" type="ORF">EHUX00137_LOCUS37576</name>
</gene>
<keyword evidence="2" id="KW-0472">Membrane</keyword>